<gene>
    <name evidence="1" type="ORF">Aph01nite_68040</name>
</gene>
<name>A0A919QI79_9ACTN</name>
<proteinExistence type="predicted"/>
<dbReference type="SUPFAM" id="SSF52540">
    <property type="entry name" value="P-loop containing nucleoside triphosphate hydrolases"/>
    <property type="match status" value="1"/>
</dbReference>
<reference evidence="1" key="1">
    <citation type="submission" date="2021-01" db="EMBL/GenBank/DDBJ databases">
        <title>Whole genome shotgun sequence of Acrocarpospora phusangensis NBRC 108782.</title>
        <authorList>
            <person name="Komaki H."/>
            <person name="Tamura T."/>
        </authorList>
    </citation>
    <scope>NUCLEOTIDE SEQUENCE</scope>
    <source>
        <strain evidence="1">NBRC 108782</strain>
    </source>
</reference>
<evidence type="ECO:0008006" key="3">
    <source>
        <dbReference type="Google" id="ProtNLM"/>
    </source>
</evidence>
<dbReference type="EMBL" id="BOOA01000083">
    <property type="protein sequence ID" value="GIH28494.1"/>
    <property type="molecule type" value="Genomic_DNA"/>
</dbReference>
<evidence type="ECO:0000313" key="1">
    <source>
        <dbReference type="EMBL" id="GIH28494.1"/>
    </source>
</evidence>
<organism evidence="1 2">
    <name type="scientific">Acrocarpospora phusangensis</name>
    <dbReference type="NCBI Taxonomy" id="1070424"/>
    <lineage>
        <taxon>Bacteria</taxon>
        <taxon>Bacillati</taxon>
        <taxon>Actinomycetota</taxon>
        <taxon>Actinomycetes</taxon>
        <taxon>Streptosporangiales</taxon>
        <taxon>Streptosporangiaceae</taxon>
        <taxon>Acrocarpospora</taxon>
    </lineage>
</organism>
<keyword evidence="2" id="KW-1185">Reference proteome</keyword>
<accession>A0A919QI79</accession>
<sequence length="362" mass="39800">MPQSGRDLYSQLNIVWPGRELTGPRDPFAAEVKDHFHRVLDRVTPFMIRTPKRALGLPEATIVRHAVELSELEAQIYNLVVQNLRRRVDAAGSVERARLEALRRGRPLRLIQAATNPELLGRLDLGIPIPPVSGAPTLLSRLDTYDPLTTPAAKSLKAIEVLTGVVAEQEKAVVWSSFIANLDRFSELAKARLQVPVFQVDGRIATGDEAYDDNLASPADAPETREQVISSFLSCRGPALLVANPASCSESISLHMACQTAVYLDRTYDCAQWLQSIDRIHRLGLPPTAKVVVHILQAVMQDKPTADFLVDSALLRKEEVMRQLLEGAELGPIGQSDNALADAEGDFSDLHEMLKYLLGIAP</sequence>
<comment type="caution">
    <text evidence="1">The sequence shown here is derived from an EMBL/GenBank/DDBJ whole genome shotgun (WGS) entry which is preliminary data.</text>
</comment>
<evidence type="ECO:0000313" key="2">
    <source>
        <dbReference type="Proteomes" id="UP000640052"/>
    </source>
</evidence>
<dbReference type="Gene3D" id="3.40.50.300">
    <property type="entry name" value="P-loop containing nucleotide triphosphate hydrolases"/>
    <property type="match status" value="1"/>
</dbReference>
<dbReference type="Proteomes" id="UP000640052">
    <property type="component" value="Unassembled WGS sequence"/>
</dbReference>
<dbReference type="InterPro" id="IPR027417">
    <property type="entry name" value="P-loop_NTPase"/>
</dbReference>
<protein>
    <recommendedName>
        <fullName evidence="3">Helicase C-terminal domain-containing protein</fullName>
    </recommendedName>
</protein>
<dbReference type="AlphaFoldDB" id="A0A919QI79"/>